<feature type="region of interest" description="Disordered" evidence="1">
    <location>
        <begin position="1"/>
        <end position="137"/>
    </location>
</feature>
<feature type="compositionally biased region" description="Acidic residues" evidence="1">
    <location>
        <begin position="104"/>
        <end position="114"/>
    </location>
</feature>
<accession>A0A6A1UP89</accession>
<evidence type="ECO:0000313" key="3">
    <source>
        <dbReference type="EMBL" id="KAB1202215.1"/>
    </source>
</evidence>
<protein>
    <recommendedName>
        <fullName evidence="2">Synergin gamma C-terminal domain-containing protein</fullName>
    </recommendedName>
</protein>
<feature type="domain" description="Synergin gamma C-terminal" evidence="2">
    <location>
        <begin position="887"/>
        <end position="1047"/>
    </location>
</feature>
<dbReference type="Proteomes" id="UP000516437">
    <property type="component" value="Chromosome 8"/>
</dbReference>
<evidence type="ECO:0000259" key="2">
    <source>
        <dbReference type="Pfam" id="PF25999"/>
    </source>
</evidence>
<keyword evidence="4" id="KW-1185">Reference proteome</keyword>
<sequence length="1169" mass="128281">MTEDDEDESFGEFYFASFPNPTTVDSASIPTKDRISTSSSSSSDSWGEFITTPKSELPVGPAHTMRPPNNNPSTVDPRYVERVDSGNPQWVKPRGALPLSIFGELEEEAQEEEERSGAEDRGPDGATVFSNNGKSDYGSKVSDLNVNDLIANLYNQNQKIMSQNRSILNTNKSDLNTNGSRSNWDSNGLGADLMEGKDSFDDDDDGWEFKAAEPESRMANGDYKVEWKVREHTEGARVTFGFGNGESAPGDLHVVSNGNSRTNGEKGFGFDFTSSHMTKRVAFILDSFSKSKDSKGTNGMKSPAADIKVASIENFGEFKDAFPGTGSKHLLEEPKVTDVPDSSPAVLEAPTLDGTTVVDPVDLFALSDGSSQHSKKWDSGSDFNPSSVNGIILNSYHKSKQNDLPSSPVDENVGASENFWEFENAFSESGMKHKSEEPEVAKNYPAEIEVFAYDTKYASNPKDSLGASDVVWHKSAEWDFRFSFDRVSVAQDDIASGSHSITKHNDVTSSPVDENDESGEDFGDFQDAFSVTGSKDEEEAKVADCSPATAEAPAFSFAIQRNEVRSQNHREPLPMSIFREEKLETDDPSILQDFSAFTPTSQLRDLVRSASSNISINDLLSSLYSQAAEQNTSVPHTLIASDNESAVSGIRAEDQTSDVDLGDSHKKLSSTLENNDSEDESRDLKAAVPGTRAEDQTSNVDLGDSHKKLSSTLDNNNSDDESGDSKAAVSGTRAEDQTSNVDLGDSHKKLSSTFELNDYIDFYSELKDELCSMAQCHLDNLKKAQSAAALSGEEAKAKYLEEEIQKFFDELPKDDQISNDVQSEDLSARNICFNKFLEVLNEPKFQALESEYQLSRRLSLAEDDVRSTMELLKDVASALTILKLGSLEEQQFYVSTWSEILSVCAQELEHGAFIWKQSIQKNMESQMLSEPQGKRYILALGEIYRVVEVLGASMRVYKPWILLTSRDAASLCHLQRECCNIWSDSGLEDALKSICDHSDITYDGTIKALLESIKYIHDLDEVALQNHVVSGQPKCRLSALTAGTVPEFPVKTKASYNRIEGAPSLYCCDVRDSNGILLSAWTDHILTSNPLLAELSAAFLACQSAPPSTDGILIIEGDSLIACQLVQHQHGSDLQGPIFDIVQKIRTMLDNHPPLEFCLGASEAECYGS</sequence>
<reference evidence="3 4" key="1">
    <citation type="journal article" date="2019" name="Plant Biotechnol. J.">
        <title>The red bayberry genome and genetic basis of sex determination.</title>
        <authorList>
            <person name="Jia H.M."/>
            <person name="Jia H.J."/>
            <person name="Cai Q.L."/>
            <person name="Wang Y."/>
            <person name="Zhao H.B."/>
            <person name="Yang W.F."/>
            <person name="Wang G.Y."/>
            <person name="Li Y.H."/>
            <person name="Zhan D.L."/>
            <person name="Shen Y.T."/>
            <person name="Niu Q.F."/>
            <person name="Chang L."/>
            <person name="Qiu J."/>
            <person name="Zhao L."/>
            <person name="Xie H.B."/>
            <person name="Fu W.Y."/>
            <person name="Jin J."/>
            <person name="Li X.W."/>
            <person name="Jiao Y."/>
            <person name="Zhou C.C."/>
            <person name="Tu T."/>
            <person name="Chai C.Y."/>
            <person name="Gao J.L."/>
            <person name="Fan L.J."/>
            <person name="van de Weg E."/>
            <person name="Wang J.Y."/>
            <person name="Gao Z.S."/>
        </authorList>
    </citation>
    <scope>NUCLEOTIDE SEQUENCE [LARGE SCALE GENOMIC DNA]</scope>
    <source>
        <tissue evidence="3">Leaves</tissue>
    </source>
</reference>
<feature type="region of interest" description="Disordered" evidence="1">
    <location>
        <begin position="172"/>
        <end position="202"/>
    </location>
</feature>
<feature type="compositionally biased region" description="Acidic residues" evidence="1">
    <location>
        <begin position="1"/>
        <end position="10"/>
    </location>
</feature>
<evidence type="ECO:0000313" key="4">
    <source>
        <dbReference type="Proteomes" id="UP000516437"/>
    </source>
</evidence>
<evidence type="ECO:0000256" key="1">
    <source>
        <dbReference type="SAM" id="MobiDB-lite"/>
    </source>
</evidence>
<dbReference type="EMBL" id="RXIC02000026">
    <property type="protein sequence ID" value="KAB1202215.1"/>
    <property type="molecule type" value="Genomic_DNA"/>
</dbReference>
<feature type="region of interest" description="Disordered" evidence="1">
    <location>
        <begin position="498"/>
        <end position="528"/>
    </location>
</feature>
<feature type="compositionally biased region" description="Polar residues" evidence="1">
    <location>
        <begin position="172"/>
        <end position="186"/>
    </location>
</feature>
<feature type="region of interest" description="Disordered" evidence="1">
    <location>
        <begin position="653"/>
        <end position="746"/>
    </location>
</feature>
<feature type="compositionally biased region" description="Polar residues" evidence="1">
    <location>
        <begin position="19"/>
        <end position="29"/>
    </location>
</feature>
<proteinExistence type="predicted"/>
<comment type="caution">
    <text evidence="3">The sequence shown here is derived from an EMBL/GenBank/DDBJ whole genome shotgun (WGS) entry which is preliminary data.</text>
</comment>
<dbReference type="InterPro" id="IPR059024">
    <property type="entry name" value="SYNRG_C"/>
</dbReference>
<feature type="compositionally biased region" description="Low complexity" evidence="1">
    <location>
        <begin position="36"/>
        <end position="45"/>
    </location>
</feature>
<gene>
    <name evidence="3" type="ORF">CJ030_MR8G001767</name>
</gene>
<dbReference type="PANTHER" id="PTHR35701">
    <property type="entry name" value="OS11G0148400 PROTEIN"/>
    <property type="match status" value="1"/>
</dbReference>
<name>A0A6A1UP89_9ROSI</name>
<dbReference type="AlphaFoldDB" id="A0A6A1UP89"/>
<dbReference type="OrthoDB" id="765227at2759"/>
<organism evidence="3 4">
    <name type="scientific">Morella rubra</name>
    <name type="common">Chinese bayberry</name>
    <dbReference type="NCBI Taxonomy" id="262757"/>
    <lineage>
        <taxon>Eukaryota</taxon>
        <taxon>Viridiplantae</taxon>
        <taxon>Streptophyta</taxon>
        <taxon>Embryophyta</taxon>
        <taxon>Tracheophyta</taxon>
        <taxon>Spermatophyta</taxon>
        <taxon>Magnoliopsida</taxon>
        <taxon>eudicotyledons</taxon>
        <taxon>Gunneridae</taxon>
        <taxon>Pentapetalae</taxon>
        <taxon>rosids</taxon>
        <taxon>fabids</taxon>
        <taxon>Fagales</taxon>
        <taxon>Myricaceae</taxon>
        <taxon>Morella</taxon>
    </lineage>
</organism>
<dbReference type="Pfam" id="PF25999">
    <property type="entry name" value="SYNRG_C"/>
    <property type="match status" value="1"/>
</dbReference>
<feature type="compositionally biased region" description="Acidic residues" evidence="1">
    <location>
        <begin position="513"/>
        <end position="524"/>
    </location>
</feature>
<dbReference type="PANTHER" id="PTHR35701:SF1">
    <property type="entry name" value="OS11G0148400 PROTEIN"/>
    <property type="match status" value="1"/>
</dbReference>